<dbReference type="PANTHER" id="PTHR42951">
    <property type="entry name" value="METALLO-BETA-LACTAMASE DOMAIN-CONTAINING"/>
    <property type="match status" value="1"/>
</dbReference>
<feature type="domain" description="Metallo-beta-lactamase" evidence="1">
    <location>
        <begin position="19"/>
        <end position="224"/>
    </location>
</feature>
<keyword evidence="3" id="KW-1185">Reference proteome</keyword>
<dbReference type="RefSeq" id="WP_370563629.1">
    <property type="nucleotide sequence ID" value="NZ_JBFWIB010000004.1"/>
</dbReference>
<gene>
    <name evidence="2" type="ORF">AB6713_07515</name>
</gene>
<dbReference type="CDD" id="cd07726">
    <property type="entry name" value="ST1585-like_MBL-fold"/>
    <property type="match status" value="1"/>
</dbReference>
<dbReference type="Proteomes" id="UP001566331">
    <property type="component" value="Unassembled WGS sequence"/>
</dbReference>
<dbReference type="PANTHER" id="PTHR42951:SF22">
    <property type="entry name" value="METALLO BETA-LACTAMASE SUPERFAMILY LIPOPROTEIN"/>
    <property type="match status" value="1"/>
</dbReference>
<dbReference type="Pfam" id="PF00753">
    <property type="entry name" value="Lactamase_B"/>
    <property type="match status" value="1"/>
</dbReference>
<dbReference type="InterPro" id="IPR037482">
    <property type="entry name" value="ST1585_MBL-fold"/>
</dbReference>
<evidence type="ECO:0000259" key="1">
    <source>
        <dbReference type="SMART" id="SM00849"/>
    </source>
</evidence>
<dbReference type="Gene3D" id="3.60.15.10">
    <property type="entry name" value="Ribonuclease Z/Hydroxyacylglutathione hydrolase-like"/>
    <property type="match status" value="1"/>
</dbReference>
<accession>A0ABV4HP07</accession>
<dbReference type="SMART" id="SM00849">
    <property type="entry name" value="Lactamase_B"/>
    <property type="match status" value="1"/>
</dbReference>
<evidence type="ECO:0000313" key="3">
    <source>
        <dbReference type="Proteomes" id="UP001566331"/>
    </source>
</evidence>
<organism evidence="2 3">
    <name type="scientific">Luteimonas salinilitoris</name>
    <dbReference type="NCBI Taxonomy" id="3237697"/>
    <lineage>
        <taxon>Bacteria</taxon>
        <taxon>Pseudomonadati</taxon>
        <taxon>Pseudomonadota</taxon>
        <taxon>Gammaproteobacteria</taxon>
        <taxon>Lysobacterales</taxon>
        <taxon>Lysobacteraceae</taxon>
        <taxon>Luteimonas</taxon>
    </lineage>
</organism>
<protein>
    <submittedName>
        <fullName evidence="2">MBL fold metallo-hydrolase</fullName>
    </submittedName>
</protein>
<dbReference type="EMBL" id="JBFWIC010000007">
    <property type="protein sequence ID" value="MEZ0474464.1"/>
    <property type="molecule type" value="Genomic_DNA"/>
</dbReference>
<name>A0ABV4HP07_9GAMM</name>
<comment type="caution">
    <text evidence="2">The sequence shown here is derived from an EMBL/GenBank/DDBJ whole genome shotgun (WGS) entry which is preliminary data.</text>
</comment>
<sequence length="316" mass="34307">MRDSHGIVTIDTGYQRPNFCAAYLIVERGRAAFVDCGTNRSVPRLLAALDAQGLSREAVDWLILTHVHLDHAGGAGSLMRALPNATLVVHPRGAPHMIDPAKLAAGATAVYGEAEFENSYGTLVPVPESRVTAAGDGRVVDLAGRPLLCADTPGHARHHLAVWDARSRSWFAGDIFGLSYREFDTARGAFAIPTTSPVQFDPEAMRASVRRLLGEAPEAVYVTHYGRVTDVQRLGADLIALVEATVAAARRLDGDGQRHARLVEALTRIYVERAQRHGVSDAQRAVPALLAMDIELNAQGLEVWLDREERGTRNEE</sequence>
<dbReference type="SUPFAM" id="SSF56281">
    <property type="entry name" value="Metallo-hydrolase/oxidoreductase"/>
    <property type="match status" value="1"/>
</dbReference>
<evidence type="ECO:0000313" key="2">
    <source>
        <dbReference type="EMBL" id="MEZ0474464.1"/>
    </source>
</evidence>
<dbReference type="InterPro" id="IPR036866">
    <property type="entry name" value="RibonucZ/Hydroxyglut_hydro"/>
</dbReference>
<reference evidence="2 3" key="1">
    <citation type="submission" date="2024-07" db="EMBL/GenBank/DDBJ databases">
        <title>Luteimonas salilacus sp. nov., isolated from the shore soil of Salt Lake in Tibet of China.</title>
        <authorList>
            <person name="Zhang X."/>
            <person name="Li A."/>
        </authorList>
    </citation>
    <scope>NUCLEOTIDE SEQUENCE [LARGE SCALE GENOMIC DNA]</scope>
    <source>
        <strain evidence="2 3">B3-2-R+30</strain>
    </source>
</reference>
<dbReference type="InterPro" id="IPR001279">
    <property type="entry name" value="Metallo-B-lactamas"/>
</dbReference>
<proteinExistence type="predicted"/>
<dbReference type="InterPro" id="IPR050855">
    <property type="entry name" value="NDM-1-like"/>
</dbReference>